<dbReference type="InterPro" id="IPR010431">
    <property type="entry name" value="Fascin"/>
</dbReference>
<dbReference type="Gene3D" id="3.20.20.80">
    <property type="entry name" value="Glycosidases"/>
    <property type="match status" value="1"/>
</dbReference>
<organism evidence="2 3">
    <name type="scientific">Dactylosporangium salmoneum</name>
    <dbReference type="NCBI Taxonomy" id="53361"/>
    <lineage>
        <taxon>Bacteria</taxon>
        <taxon>Bacillati</taxon>
        <taxon>Actinomycetota</taxon>
        <taxon>Actinomycetes</taxon>
        <taxon>Micromonosporales</taxon>
        <taxon>Micromonosporaceae</taxon>
        <taxon>Dactylosporangium</taxon>
    </lineage>
</organism>
<dbReference type="PANTHER" id="PTHR10551">
    <property type="entry name" value="FASCIN"/>
    <property type="match status" value="1"/>
</dbReference>
<evidence type="ECO:0000313" key="2">
    <source>
        <dbReference type="EMBL" id="GAA2365398.1"/>
    </source>
</evidence>
<sequence length="555" mass="59388">MGISRRTVIASGLAVGGAGALAFYATPDGLAASAPGDVVGKVTVGYQGWFACPGDGAPINGWWHWSRDWSQAPSPSQAATKCWPDMREYAKGYRTAFSNLGNGQPANLYSSYDQQTVDTHFRWMQQNGCDTAALQRFNPFGGEGPTRDAMAGKVRGAAEATGRKFYIMYDVSGWADMQGQIKTDWTTKMSAHTASGAYARQNGKPVVGIWGFGFNDENHPWSPAACLDVINWFKAQGCYVMGGVPTHWRLGTDDSRAGYLDVYHAFDMLSPWMVGRIGDAAGSDWFYTNRTVGDLADCAAHNVDYQPCVLPGDMTVPGQRAGGDLMWRQFYNMARAGVKSVYISMFDEYNEGNQIAKTAEDASMVPGGSGMRALDADGVRCSSDYYLRLTNDGGRMLKGQIALTATRPTPPIPAATPTTPPPTTSPGNGVTLRARANDRLVTAENAGAAALIANRTAAGDWERFDLVQLSGGDVALRARVNGKYVCAENAGADALIANRAAIGAWETFGLVHNPNGTVSLVSRANGRYVCAENAGAAPLIANRTAIGQWEQFDIG</sequence>
<dbReference type="SUPFAM" id="SSF50405">
    <property type="entry name" value="Actin-crosslinking proteins"/>
    <property type="match status" value="1"/>
</dbReference>
<dbReference type="PANTHER" id="PTHR10551:SF9">
    <property type="entry name" value="FASCIN-2"/>
    <property type="match status" value="1"/>
</dbReference>
<dbReference type="CDD" id="cd11576">
    <property type="entry name" value="GH99_GH71_like_2"/>
    <property type="match status" value="1"/>
</dbReference>
<dbReference type="Proteomes" id="UP001501444">
    <property type="component" value="Unassembled WGS sequence"/>
</dbReference>
<reference evidence="3" key="1">
    <citation type="journal article" date="2019" name="Int. J. Syst. Evol. Microbiol.">
        <title>The Global Catalogue of Microorganisms (GCM) 10K type strain sequencing project: providing services to taxonomists for standard genome sequencing and annotation.</title>
        <authorList>
            <consortium name="The Broad Institute Genomics Platform"/>
            <consortium name="The Broad Institute Genome Sequencing Center for Infectious Disease"/>
            <person name="Wu L."/>
            <person name="Ma J."/>
        </authorList>
    </citation>
    <scope>NUCLEOTIDE SEQUENCE [LARGE SCALE GENOMIC DNA]</scope>
    <source>
        <strain evidence="3">JCM 3272</strain>
    </source>
</reference>
<evidence type="ECO:0000256" key="1">
    <source>
        <dbReference type="SAM" id="MobiDB-lite"/>
    </source>
</evidence>
<dbReference type="Gene3D" id="2.80.10.50">
    <property type="match status" value="1"/>
</dbReference>
<comment type="caution">
    <text evidence="2">The sequence shown here is derived from an EMBL/GenBank/DDBJ whole genome shotgun (WGS) entry which is preliminary data.</text>
</comment>
<dbReference type="PROSITE" id="PS51318">
    <property type="entry name" value="TAT"/>
    <property type="match status" value="1"/>
</dbReference>
<dbReference type="InterPro" id="IPR006311">
    <property type="entry name" value="TAT_signal"/>
</dbReference>
<protein>
    <recommendedName>
        <fullName evidence="4">Lectin</fullName>
    </recommendedName>
</protein>
<evidence type="ECO:0008006" key="4">
    <source>
        <dbReference type="Google" id="ProtNLM"/>
    </source>
</evidence>
<dbReference type="InterPro" id="IPR008999">
    <property type="entry name" value="Actin-crosslinking"/>
</dbReference>
<keyword evidence="3" id="KW-1185">Reference proteome</keyword>
<evidence type="ECO:0000313" key="3">
    <source>
        <dbReference type="Proteomes" id="UP001501444"/>
    </source>
</evidence>
<gene>
    <name evidence="2" type="ORF">GCM10010170_063840</name>
</gene>
<name>A0ABP5U2C7_9ACTN</name>
<proteinExistence type="predicted"/>
<accession>A0ABP5U2C7</accession>
<dbReference type="EMBL" id="BAAARV010000062">
    <property type="protein sequence ID" value="GAA2365398.1"/>
    <property type="molecule type" value="Genomic_DNA"/>
</dbReference>
<feature type="compositionally biased region" description="Pro residues" evidence="1">
    <location>
        <begin position="408"/>
        <end position="424"/>
    </location>
</feature>
<feature type="region of interest" description="Disordered" evidence="1">
    <location>
        <begin position="406"/>
        <end position="428"/>
    </location>
</feature>
<dbReference type="CDD" id="cd00257">
    <property type="entry name" value="beta-trefoil_FSCN-like"/>
    <property type="match status" value="1"/>
</dbReference>